<name>A0A383VW34_TETOB</name>
<keyword evidence="7" id="KW-0756">Sterol biosynthesis</keyword>
<dbReference type="GO" id="GO:0016126">
    <property type="term" value="P:sterol biosynthetic process"/>
    <property type="evidence" value="ECO:0007669"/>
    <property type="project" value="UniProtKB-KW"/>
</dbReference>
<dbReference type="EMBL" id="FNXT01000896">
    <property type="protein sequence ID" value="SZX69002.1"/>
    <property type="molecule type" value="Genomic_DNA"/>
</dbReference>
<dbReference type="GO" id="GO:0016020">
    <property type="term" value="C:membrane"/>
    <property type="evidence" value="ECO:0007669"/>
    <property type="project" value="UniProtKB-SubCell"/>
</dbReference>
<evidence type="ECO:0000256" key="10">
    <source>
        <dbReference type="ARBA" id="ARBA00023166"/>
    </source>
</evidence>
<evidence type="ECO:0000256" key="11">
    <source>
        <dbReference type="ARBA" id="ARBA00023221"/>
    </source>
</evidence>
<dbReference type="Pfam" id="PF05241">
    <property type="entry name" value="EBP"/>
    <property type="match status" value="1"/>
</dbReference>
<feature type="transmembrane region" description="Helical" evidence="14">
    <location>
        <begin position="144"/>
        <end position="162"/>
    </location>
</feature>
<dbReference type="STRING" id="3088.A0A383VW34"/>
<dbReference type="GO" id="GO:0004769">
    <property type="term" value="F:steroid Delta-isomerase activity"/>
    <property type="evidence" value="ECO:0007669"/>
    <property type="project" value="TreeGrafter"/>
</dbReference>
<proteinExistence type="inferred from homology"/>
<dbReference type="GO" id="GO:0047750">
    <property type="term" value="F:cholestenol delta-isomerase activity"/>
    <property type="evidence" value="ECO:0007669"/>
    <property type="project" value="InterPro"/>
</dbReference>
<feature type="transmembrane region" description="Helical" evidence="14">
    <location>
        <begin position="182"/>
        <end position="201"/>
    </location>
</feature>
<dbReference type="PROSITE" id="PS51751">
    <property type="entry name" value="EXPERA"/>
    <property type="match status" value="1"/>
</dbReference>
<dbReference type="GO" id="GO:0000247">
    <property type="term" value="F:C-8 sterol isomerase activity"/>
    <property type="evidence" value="ECO:0007669"/>
    <property type="project" value="TreeGrafter"/>
</dbReference>
<dbReference type="PANTHER" id="PTHR14207:SF0">
    <property type="entry name" value="3-BETA-HYDROXYSTEROID-DELTA(8),DELTA(7)-ISOMERASE"/>
    <property type="match status" value="1"/>
</dbReference>
<keyword evidence="12" id="KW-0413">Isomerase</keyword>
<gene>
    <name evidence="16" type="ORF">BQ4739_LOCUS9311</name>
</gene>
<evidence type="ECO:0000256" key="2">
    <source>
        <dbReference type="ARBA" id="ARBA00008337"/>
    </source>
</evidence>
<keyword evidence="10" id="KW-1207">Sterol metabolism</keyword>
<evidence type="ECO:0000256" key="4">
    <source>
        <dbReference type="ARBA" id="ARBA00022692"/>
    </source>
</evidence>
<dbReference type="AlphaFoldDB" id="A0A383VW34"/>
<evidence type="ECO:0000256" key="13">
    <source>
        <dbReference type="PROSITE-ProRule" id="PRU01087"/>
    </source>
</evidence>
<evidence type="ECO:0000313" key="17">
    <source>
        <dbReference type="Proteomes" id="UP000256970"/>
    </source>
</evidence>
<evidence type="ECO:0000256" key="12">
    <source>
        <dbReference type="ARBA" id="ARBA00023235"/>
    </source>
</evidence>
<evidence type="ECO:0000259" key="15">
    <source>
        <dbReference type="PROSITE" id="PS51751"/>
    </source>
</evidence>
<keyword evidence="4 13" id="KW-0812">Transmembrane</keyword>
<dbReference type="PANTHER" id="PTHR14207">
    <property type="entry name" value="STEROL ISOMERASE"/>
    <property type="match status" value="1"/>
</dbReference>
<reference evidence="16 17" key="1">
    <citation type="submission" date="2016-10" db="EMBL/GenBank/DDBJ databases">
        <authorList>
            <person name="Cai Z."/>
        </authorList>
    </citation>
    <scope>NUCLEOTIDE SEQUENCE [LARGE SCALE GENOMIC DNA]</scope>
</reference>
<keyword evidence="6 13" id="KW-1133">Transmembrane helix</keyword>
<keyword evidence="8" id="KW-0443">Lipid metabolism</keyword>
<evidence type="ECO:0000256" key="7">
    <source>
        <dbReference type="ARBA" id="ARBA00023011"/>
    </source>
</evidence>
<feature type="transmembrane region" description="Helical" evidence="14">
    <location>
        <begin position="28"/>
        <end position="48"/>
    </location>
</feature>
<comment type="similarity">
    <text evidence="2">Belongs to the EBP family.</text>
</comment>
<protein>
    <recommendedName>
        <fullName evidence="15">EXPERA domain-containing protein</fullName>
    </recommendedName>
</protein>
<evidence type="ECO:0000256" key="1">
    <source>
        <dbReference type="ARBA" id="ARBA00004141"/>
    </source>
</evidence>
<dbReference type="GO" id="GO:0005783">
    <property type="term" value="C:endoplasmic reticulum"/>
    <property type="evidence" value="ECO:0007669"/>
    <property type="project" value="TreeGrafter"/>
</dbReference>
<evidence type="ECO:0000256" key="9">
    <source>
        <dbReference type="ARBA" id="ARBA00023136"/>
    </source>
</evidence>
<evidence type="ECO:0000256" key="3">
    <source>
        <dbReference type="ARBA" id="ARBA00022516"/>
    </source>
</evidence>
<evidence type="ECO:0000313" key="16">
    <source>
        <dbReference type="EMBL" id="SZX69002.1"/>
    </source>
</evidence>
<keyword evidence="11" id="KW-0753">Steroid metabolism</keyword>
<feature type="transmembrane region" description="Helical" evidence="14">
    <location>
        <begin position="113"/>
        <end position="137"/>
    </location>
</feature>
<keyword evidence="9 13" id="KW-0472">Membrane</keyword>
<evidence type="ECO:0000256" key="6">
    <source>
        <dbReference type="ARBA" id="ARBA00022989"/>
    </source>
</evidence>
<keyword evidence="5" id="KW-0752">Steroid biosynthesis</keyword>
<evidence type="ECO:0000256" key="8">
    <source>
        <dbReference type="ARBA" id="ARBA00023098"/>
    </source>
</evidence>
<comment type="subcellular location">
    <subcellularLocation>
        <location evidence="1">Membrane</location>
        <topology evidence="1">Multi-pass membrane protein</topology>
    </subcellularLocation>
</comment>
<dbReference type="InterPro" id="IPR007905">
    <property type="entry name" value="EBP"/>
</dbReference>
<dbReference type="InterPro" id="IPR033118">
    <property type="entry name" value="EXPERA"/>
</dbReference>
<feature type="domain" description="EXPERA" evidence="15">
    <location>
        <begin position="56"/>
        <end position="200"/>
    </location>
</feature>
<sequence>MAAYVHPYYPLGLELPGVQPLVMPFEKILAVFFTACGMALAAGWYMTGRAKFLSTGERSMACWFLCSGLIHLFVEGTVVLNSKFYQDTSGNILNEIWKEYSKADSRYATRDDFVISMEAVTAFIEGPGCLLIVWGLLKAKPWRYTAVLLVSLGQFYGDVLYFGTCLHGGMSRHTRPEFIYFWFYFIIVNGVWLVMPMACMIHAAKKINNAIAGTGEKKHA</sequence>
<dbReference type="Proteomes" id="UP000256970">
    <property type="component" value="Unassembled WGS sequence"/>
</dbReference>
<keyword evidence="3" id="KW-0444">Lipid biosynthesis</keyword>
<organism evidence="16 17">
    <name type="scientific">Tetradesmus obliquus</name>
    <name type="common">Green alga</name>
    <name type="synonym">Acutodesmus obliquus</name>
    <dbReference type="NCBI Taxonomy" id="3088"/>
    <lineage>
        <taxon>Eukaryota</taxon>
        <taxon>Viridiplantae</taxon>
        <taxon>Chlorophyta</taxon>
        <taxon>core chlorophytes</taxon>
        <taxon>Chlorophyceae</taxon>
        <taxon>CS clade</taxon>
        <taxon>Sphaeropleales</taxon>
        <taxon>Scenedesmaceae</taxon>
        <taxon>Tetradesmus</taxon>
    </lineage>
</organism>
<evidence type="ECO:0000256" key="5">
    <source>
        <dbReference type="ARBA" id="ARBA00022955"/>
    </source>
</evidence>
<evidence type="ECO:0000256" key="14">
    <source>
        <dbReference type="SAM" id="Phobius"/>
    </source>
</evidence>
<accession>A0A383VW34</accession>
<feature type="transmembrane region" description="Helical" evidence="14">
    <location>
        <begin position="60"/>
        <end position="80"/>
    </location>
</feature>
<keyword evidence="17" id="KW-1185">Reference proteome</keyword>